<dbReference type="Pfam" id="PF00413">
    <property type="entry name" value="Peptidase_M10"/>
    <property type="match status" value="1"/>
</dbReference>
<dbReference type="AlphaFoldDB" id="A0A316I366"/>
<evidence type="ECO:0000256" key="4">
    <source>
        <dbReference type="ARBA" id="ARBA00022833"/>
    </source>
</evidence>
<reference evidence="7 8" key="1">
    <citation type="submission" date="2018-05" db="EMBL/GenBank/DDBJ databases">
        <title>Genomic Encyclopedia of Type Strains, Phase IV (KMG-IV): sequencing the most valuable type-strain genomes for metagenomic binning, comparative biology and taxonomic classification.</title>
        <authorList>
            <person name="Goeker M."/>
        </authorList>
    </citation>
    <scope>NUCLEOTIDE SEQUENCE [LARGE SCALE GENOMIC DNA]</scope>
    <source>
        <strain evidence="7 8">DSM 45480</strain>
    </source>
</reference>
<keyword evidence="4" id="KW-0862">Zinc</keyword>
<protein>
    <submittedName>
        <fullName evidence="7">Matrixin</fullName>
    </submittedName>
</protein>
<dbReference type="InterPro" id="IPR001818">
    <property type="entry name" value="Pept_M10_metallopeptidase"/>
</dbReference>
<keyword evidence="3" id="KW-0378">Hydrolase</keyword>
<dbReference type="EMBL" id="QGHB01000007">
    <property type="protein sequence ID" value="PWK84873.1"/>
    <property type="molecule type" value="Genomic_DNA"/>
</dbReference>
<gene>
    <name evidence="7" type="ORF">C8D88_10780</name>
</gene>
<evidence type="ECO:0000256" key="1">
    <source>
        <dbReference type="ARBA" id="ARBA00022670"/>
    </source>
</evidence>
<dbReference type="GO" id="GO:0004222">
    <property type="term" value="F:metalloendopeptidase activity"/>
    <property type="evidence" value="ECO:0007669"/>
    <property type="project" value="InterPro"/>
</dbReference>
<dbReference type="GO" id="GO:0008270">
    <property type="term" value="F:zinc ion binding"/>
    <property type="evidence" value="ECO:0007669"/>
    <property type="project" value="InterPro"/>
</dbReference>
<feature type="transmembrane region" description="Helical" evidence="5">
    <location>
        <begin position="186"/>
        <end position="209"/>
    </location>
</feature>
<organism evidence="7 8">
    <name type="scientific">Lentzea atacamensis</name>
    <dbReference type="NCBI Taxonomy" id="531938"/>
    <lineage>
        <taxon>Bacteria</taxon>
        <taxon>Bacillati</taxon>
        <taxon>Actinomycetota</taxon>
        <taxon>Actinomycetes</taxon>
        <taxon>Pseudonocardiales</taxon>
        <taxon>Pseudonocardiaceae</taxon>
        <taxon>Lentzea</taxon>
    </lineage>
</organism>
<keyword evidence="5" id="KW-1133">Transmembrane helix</keyword>
<dbReference type="InterPro" id="IPR024079">
    <property type="entry name" value="MetalloPept_cat_dom_sf"/>
</dbReference>
<keyword evidence="5" id="KW-0472">Membrane</keyword>
<feature type="domain" description="Peptidase M10 metallopeptidase" evidence="6">
    <location>
        <begin position="395"/>
        <end position="425"/>
    </location>
</feature>
<comment type="caution">
    <text evidence="7">The sequence shown here is derived from an EMBL/GenBank/DDBJ whole genome shotgun (WGS) entry which is preliminary data.</text>
</comment>
<dbReference type="Proteomes" id="UP000246005">
    <property type="component" value="Unassembled WGS sequence"/>
</dbReference>
<evidence type="ECO:0000256" key="5">
    <source>
        <dbReference type="SAM" id="Phobius"/>
    </source>
</evidence>
<keyword evidence="5" id="KW-0812">Transmembrane</keyword>
<evidence type="ECO:0000259" key="6">
    <source>
        <dbReference type="Pfam" id="PF00413"/>
    </source>
</evidence>
<evidence type="ECO:0000256" key="2">
    <source>
        <dbReference type="ARBA" id="ARBA00022723"/>
    </source>
</evidence>
<accession>A0A316I366</accession>
<keyword evidence="2" id="KW-0479">Metal-binding</keyword>
<proteinExistence type="predicted"/>
<dbReference type="GO" id="GO:0031012">
    <property type="term" value="C:extracellular matrix"/>
    <property type="evidence" value="ECO:0007669"/>
    <property type="project" value="InterPro"/>
</dbReference>
<evidence type="ECO:0000313" key="8">
    <source>
        <dbReference type="Proteomes" id="UP000246005"/>
    </source>
</evidence>
<evidence type="ECO:0000313" key="7">
    <source>
        <dbReference type="EMBL" id="PWK84873.1"/>
    </source>
</evidence>
<name>A0A316I366_9PSEU</name>
<evidence type="ECO:0000256" key="3">
    <source>
        <dbReference type="ARBA" id="ARBA00022801"/>
    </source>
</evidence>
<dbReference type="GO" id="GO:0006508">
    <property type="term" value="P:proteolysis"/>
    <property type="evidence" value="ECO:0007669"/>
    <property type="project" value="UniProtKB-KW"/>
</dbReference>
<dbReference type="SUPFAM" id="SSF55486">
    <property type="entry name" value="Metalloproteases ('zincins'), catalytic domain"/>
    <property type="match status" value="1"/>
</dbReference>
<sequence length="442" mass="47777">MAELREALDVTRWKVALYAERLAAGSADGLWRNGPTCHAAKTTFARGVGSPFGRVVQIGIEPVEVPLIVHIGQTFCCAHPLAPPPAGRGFMLQHLATPDSPPSPDDLIEALRALLAGYLLTEDERQNLQQRLRAHPACSAACTARVPQRRKLLPAGHQRRPGRGVGRRERFRCLRTGEETTMRNRLAALVVVIGAVVPIGLGVGTAGAAPGESEQVTASVMSTQRNADGTVTQTTYTPAEGVRPADLARKLTANGVQGVALVNGAGDVSAQVAACSYGTARTWPTGTTCFSRWSYNGWARPQMYFRDRSNSLWPVGRAVTKWNETSGIDSHYRTFSAGCPSSTVHCVIVYNAAYGKTGEWDGVVGMTKRTLNAAQTYTTGAYIALNESYGGTEAQRWNTACHEIGHVLGLDHNTSTASCMYYARTSQRYPNANDFTLLETYY</sequence>
<dbReference type="Gene3D" id="3.40.390.10">
    <property type="entry name" value="Collagenase (Catalytic Domain)"/>
    <property type="match status" value="1"/>
</dbReference>
<keyword evidence="1" id="KW-0645">Protease</keyword>